<reference evidence="1 2" key="1">
    <citation type="submission" date="2019-10" db="EMBL/GenBank/DDBJ databases">
        <title>Cognatihalovulum marinum gen. nov. sp. nov., a new member of the family Rhodobacteraceae isolated from deep seawater of the Northwest Indian Ocean.</title>
        <authorList>
            <person name="Ruan C."/>
            <person name="Wang J."/>
            <person name="Zheng X."/>
            <person name="Song L."/>
            <person name="Zhu Y."/>
            <person name="Huang Y."/>
            <person name="Lu Z."/>
            <person name="Du W."/>
            <person name="Huang L."/>
            <person name="Dai X."/>
        </authorList>
    </citation>
    <scope>NUCLEOTIDE SEQUENCE [LARGE SCALE GENOMIC DNA]</scope>
    <source>
        <strain evidence="1 2">2CG4</strain>
    </source>
</reference>
<name>A0A6L5Z322_9RHOB</name>
<gene>
    <name evidence="1" type="ORF">GE300_15460</name>
</gene>
<dbReference type="RefSeq" id="WP_154447700.1">
    <property type="nucleotide sequence ID" value="NZ_WIND01000014.1"/>
</dbReference>
<comment type="caution">
    <text evidence="1">The sequence shown here is derived from an EMBL/GenBank/DDBJ whole genome shotgun (WGS) entry which is preliminary data.</text>
</comment>
<dbReference type="InterPro" id="IPR027417">
    <property type="entry name" value="P-loop_NTPase"/>
</dbReference>
<sequence>MSYRTAQDWLDAPRRRVALFGMSGLGKTHVSNLLREGGAWFHYSVDFRIGTRYMGEHIVDNFKREAMRNPFLRELLMSDSIYIASNLTFKNLSPLSTYLGKPGDPDKGGIPFEEYVRRQRLHREAEIAATLDALAFADKAEAIYGYSHFVCDTSGSLCEVVDPDDPEDPVLQPLSAKILPVWIRGTEAHVEALAARFDRAPKPMYYQEDFLRAIWAEYLAAEGVAEARVDPDAFIRWGFRRLLEHRLPIYAAIAERWGVTVEAEDIAQVSSAHDFERLIARALPSGGKAAM</sequence>
<dbReference type="Gene3D" id="3.40.50.300">
    <property type="entry name" value="P-loop containing nucleotide triphosphate hydrolases"/>
    <property type="match status" value="1"/>
</dbReference>
<dbReference type="EMBL" id="WIND01000014">
    <property type="protein sequence ID" value="MSU90991.1"/>
    <property type="molecule type" value="Genomic_DNA"/>
</dbReference>
<evidence type="ECO:0000313" key="2">
    <source>
        <dbReference type="Proteomes" id="UP000474957"/>
    </source>
</evidence>
<proteinExistence type="predicted"/>
<organism evidence="1 2">
    <name type="scientific">Halovulum marinum</name>
    <dbReference type="NCBI Taxonomy" id="2662447"/>
    <lineage>
        <taxon>Bacteria</taxon>
        <taxon>Pseudomonadati</taxon>
        <taxon>Pseudomonadota</taxon>
        <taxon>Alphaproteobacteria</taxon>
        <taxon>Rhodobacterales</taxon>
        <taxon>Paracoccaceae</taxon>
        <taxon>Halovulum</taxon>
    </lineage>
</organism>
<dbReference type="AlphaFoldDB" id="A0A6L5Z322"/>
<dbReference type="Proteomes" id="UP000474957">
    <property type="component" value="Unassembled WGS sequence"/>
</dbReference>
<protein>
    <submittedName>
        <fullName evidence="1">ATPase</fullName>
    </submittedName>
</protein>
<evidence type="ECO:0000313" key="1">
    <source>
        <dbReference type="EMBL" id="MSU90991.1"/>
    </source>
</evidence>
<accession>A0A6L5Z322</accession>
<keyword evidence="2" id="KW-1185">Reference proteome</keyword>